<dbReference type="STRING" id="1032480.MLP_40460"/>
<gene>
    <name evidence="2" type="ordered locus">MLP_40460</name>
</gene>
<dbReference type="PROSITE" id="PS51186">
    <property type="entry name" value="GNAT"/>
    <property type="match status" value="1"/>
</dbReference>
<dbReference type="Proteomes" id="UP000007947">
    <property type="component" value="Chromosome"/>
</dbReference>
<sequence length="350" mass="37294">MEPSIHDVSFQSQGGASARATAVIDVVAYDPGWPNAATGTNGLRGAGCGGVIVCMATELSIPDPSELDDVVGTLRSWQRDEAPIQLHPGDLGWHWRFGADELASTVRTWSRNGEICAIGFLDGPDVLRMTVAPEVWLDDELAHDVVTDLSAPERGVLPAGKVSVEVPDSTRIQDLLSEYAWTAGDPWTPLHLGLTGRVAQTDPRIEVVDSAEQVSECTAVHRSAWGSEGFTDEQWYAMADGSPFAEARCLLGRDDQGIAVATVTVWAAGPGRPGLLEPLGVHANHRRRGYGAAICMAAAAALRELGSSSALVCTPSSLQSAVRTYEAAGFETRSERLDRTRDATTKPLLP</sequence>
<evidence type="ECO:0000313" key="2">
    <source>
        <dbReference type="EMBL" id="BAK37060.1"/>
    </source>
</evidence>
<organism evidence="2 3">
    <name type="scientific">Microlunatus phosphovorus (strain ATCC 700054 / DSM 10555 / JCM 9379 / NBRC 101784 / NCIMB 13414 / VKM Ac-1990 / NM-1)</name>
    <dbReference type="NCBI Taxonomy" id="1032480"/>
    <lineage>
        <taxon>Bacteria</taxon>
        <taxon>Bacillati</taxon>
        <taxon>Actinomycetota</taxon>
        <taxon>Actinomycetes</taxon>
        <taxon>Propionibacteriales</taxon>
        <taxon>Propionibacteriaceae</taxon>
        <taxon>Microlunatus</taxon>
    </lineage>
</organism>
<evidence type="ECO:0000313" key="3">
    <source>
        <dbReference type="Proteomes" id="UP000007947"/>
    </source>
</evidence>
<protein>
    <recommendedName>
        <fullName evidence="1">N-acetyltransferase domain-containing protein</fullName>
    </recommendedName>
</protein>
<dbReference type="AlphaFoldDB" id="F5XR38"/>
<name>F5XR38_MICPN</name>
<feature type="domain" description="N-acetyltransferase" evidence="1">
    <location>
        <begin position="205"/>
        <end position="350"/>
    </location>
</feature>
<dbReference type="Pfam" id="PF00583">
    <property type="entry name" value="Acetyltransf_1"/>
    <property type="match status" value="1"/>
</dbReference>
<dbReference type="Gene3D" id="3.40.630.30">
    <property type="match status" value="1"/>
</dbReference>
<keyword evidence="3" id="KW-1185">Reference proteome</keyword>
<dbReference type="InterPro" id="IPR016181">
    <property type="entry name" value="Acyl_CoA_acyltransferase"/>
</dbReference>
<dbReference type="EMBL" id="AP012204">
    <property type="protein sequence ID" value="BAK37060.1"/>
    <property type="molecule type" value="Genomic_DNA"/>
</dbReference>
<dbReference type="InterPro" id="IPR000182">
    <property type="entry name" value="GNAT_dom"/>
</dbReference>
<dbReference type="eggNOG" id="COG0456">
    <property type="taxonomic scope" value="Bacteria"/>
</dbReference>
<proteinExistence type="predicted"/>
<reference evidence="2 3" key="1">
    <citation type="submission" date="2011-05" db="EMBL/GenBank/DDBJ databases">
        <title>Whole genome sequence of Microlunatus phosphovorus NM-1.</title>
        <authorList>
            <person name="Hosoyama A."/>
            <person name="Sasaki K."/>
            <person name="Harada T."/>
            <person name="Igarashi R."/>
            <person name="Kawakoshi A."/>
            <person name="Sasagawa M."/>
            <person name="Fukada J."/>
            <person name="Nakamura S."/>
            <person name="Katano Y."/>
            <person name="Hanada S."/>
            <person name="Kamagata Y."/>
            <person name="Nakamura N."/>
            <person name="Yamazaki S."/>
            <person name="Fujita N."/>
        </authorList>
    </citation>
    <scope>NUCLEOTIDE SEQUENCE [LARGE SCALE GENOMIC DNA]</scope>
    <source>
        <strain evidence="3">ATCC 700054 / DSM 10555 / JCM 9379 / NBRC 101784 / NCIMB 13414 / VKM Ac-1990 / NM-1</strain>
    </source>
</reference>
<evidence type="ECO:0000259" key="1">
    <source>
        <dbReference type="PROSITE" id="PS51186"/>
    </source>
</evidence>
<dbReference type="HOGENOM" id="CLU_083019_0_0_11"/>
<dbReference type="GO" id="GO:0016747">
    <property type="term" value="F:acyltransferase activity, transferring groups other than amino-acyl groups"/>
    <property type="evidence" value="ECO:0007669"/>
    <property type="project" value="InterPro"/>
</dbReference>
<accession>F5XR38</accession>
<dbReference type="SUPFAM" id="SSF55729">
    <property type="entry name" value="Acyl-CoA N-acyltransferases (Nat)"/>
    <property type="match status" value="1"/>
</dbReference>
<dbReference type="KEGG" id="mph:MLP_40460"/>